<keyword evidence="1" id="KW-0812">Transmembrane</keyword>
<feature type="transmembrane region" description="Helical" evidence="1">
    <location>
        <begin position="13"/>
        <end position="37"/>
    </location>
</feature>
<evidence type="ECO:0000313" key="2">
    <source>
        <dbReference type="EMBL" id="CAF4332523.1"/>
    </source>
</evidence>
<accession>A0A820JSX0</accession>
<organism evidence="2 3">
    <name type="scientific">Adineta steineri</name>
    <dbReference type="NCBI Taxonomy" id="433720"/>
    <lineage>
        <taxon>Eukaryota</taxon>
        <taxon>Metazoa</taxon>
        <taxon>Spiralia</taxon>
        <taxon>Gnathifera</taxon>
        <taxon>Rotifera</taxon>
        <taxon>Eurotatoria</taxon>
        <taxon>Bdelloidea</taxon>
        <taxon>Adinetida</taxon>
        <taxon>Adinetidae</taxon>
        <taxon>Adineta</taxon>
    </lineage>
</organism>
<comment type="caution">
    <text evidence="2">The sequence shown here is derived from an EMBL/GenBank/DDBJ whole genome shotgun (WGS) entry which is preliminary data.</text>
</comment>
<gene>
    <name evidence="2" type="ORF">OKA104_LOCUS47846</name>
</gene>
<dbReference type="AlphaFoldDB" id="A0A820JSX0"/>
<feature type="non-terminal residue" evidence="2">
    <location>
        <position position="1"/>
    </location>
</feature>
<proteinExistence type="predicted"/>
<keyword evidence="1" id="KW-0472">Membrane</keyword>
<name>A0A820JSX0_9BILA</name>
<dbReference type="EMBL" id="CAJOAY010019678">
    <property type="protein sequence ID" value="CAF4332523.1"/>
    <property type="molecule type" value="Genomic_DNA"/>
</dbReference>
<dbReference type="SUPFAM" id="SSF52799">
    <property type="entry name" value="(Phosphotyrosine protein) phosphatases II"/>
    <property type="match status" value="1"/>
</dbReference>
<dbReference type="Gene3D" id="3.90.190.10">
    <property type="entry name" value="Protein tyrosine phosphatase superfamily"/>
    <property type="match status" value="1"/>
</dbReference>
<dbReference type="Proteomes" id="UP000663881">
    <property type="component" value="Unassembled WGS sequence"/>
</dbReference>
<evidence type="ECO:0000313" key="3">
    <source>
        <dbReference type="Proteomes" id="UP000663881"/>
    </source>
</evidence>
<sequence>PSPRIHVKRENRILGGIIAGLILSIISLTALAVFIAYRKGLMPDCRRMILRYVYLIRKKHHPRSNLVQINGSIEGNVSNGNSVNYFDANYKEFDSTSIAINQFANYVARMHKDGDFGFVRLFEDICEVSKNYTFPADVSQIDYNKPKNRYTNILTCK</sequence>
<evidence type="ECO:0000256" key="1">
    <source>
        <dbReference type="SAM" id="Phobius"/>
    </source>
</evidence>
<keyword evidence="1" id="KW-1133">Transmembrane helix</keyword>
<protein>
    <submittedName>
        <fullName evidence="2">Uncharacterized protein</fullName>
    </submittedName>
</protein>
<dbReference type="InterPro" id="IPR029021">
    <property type="entry name" value="Prot-tyrosine_phosphatase-like"/>
</dbReference>
<reference evidence="2" key="1">
    <citation type="submission" date="2021-02" db="EMBL/GenBank/DDBJ databases">
        <authorList>
            <person name="Nowell W R."/>
        </authorList>
    </citation>
    <scope>NUCLEOTIDE SEQUENCE</scope>
</reference>